<dbReference type="VEuPathDB" id="CryptoDB:GY17_00000270"/>
<evidence type="ECO:0000313" key="4">
    <source>
        <dbReference type="Proteomes" id="UP001429100"/>
    </source>
</evidence>
<reference evidence="3 4" key="3">
    <citation type="submission" date="2017-10" db="EMBL/GenBank/DDBJ databases">
        <title>Consistent, comparative and evidence-based genome annotation and re-annotation for the closely-related species, Cryptosporidium parvum, C. hominis and C. tyzzeri.</title>
        <authorList>
            <person name="Baptista R.P."/>
            <person name="Li Y."/>
            <person name="Sateriale A."/>
            <person name="Striepen B."/>
            <person name="Kissinger J.C."/>
        </authorList>
    </citation>
    <scope>NUCLEOTIDE SEQUENCE [LARGE SCALE GENOMIC DNA]</scope>
    <source>
        <strain evidence="3">30976</strain>
    </source>
</reference>
<dbReference type="Proteomes" id="UP000199752">
    <property type="component" value="Chromosome 6"/>
</dbReference>
<dbReference type="VEuPathDB" id="CryptoDB:ChTU502y2012_406g1020"/>
<proteinExistence type="predicted"/>
<reference evidence="3 4" key="1">
    <citation type="submission" date="2014-11" db="EMBL/GenBank/DDBJ databases">
        <title>Comparative genomic analysis of Cryptosporidium hominis reveals occurrence of genetic recombination in virulent subtypes.</title>
        <authorList>
            <person name="Guo Y."/>
            <person name="Tang K."/>
            <person name="Frace M."/>
            <person name="Li N."/>
            <person name="Roellig D.M."/>
            <person name="Sammons S."/>
            <person name="Knipe K."/>
            <person name="Rowe L."/>
            <person name="Feng Y."/>
            <person name="Xiao L."/>
        </authorList>
    </citation>
    <scope>NUCLEOTIDE SEQUENCE [LARGE SCALE GENOMIC DNA]</scope>
    <source>
        <strain evidence="3">30976</strain>
    </source>
</reference>
<evidence type="ECO:0000256" key="1">
    <source>
        <dbReference type="SAM" id="MobiDB-lite"/>
    </source>
</evidence>
<feature type="region of interest" description="Disordered" evidence="1">
    <location>
        <begin position="1277"/>
        <end position="1299"/>
    </location>
</feature>
<keyword evidence="4" id="KW-1185">Reference proteome</keyword>
<evidence type="ECO:0000313" key="2">
    <source>
        <dbReference type="EMBL" id="CUV06688.1"/>
    </source>
</evidence>
<sequence length="1609" mass="184904">MKKKDEKEFVPSCGHCQNYFLYKRIKSIIGKGEKINLTNLFEFNSSSSQPNESSHNIGGRLVYTKNGNFLFLQENIMNKSSNPRFVLIPCEISGKFRSNIMLKCCETEFSFVSCWIIIRNWAIVKMKTGEPNAPLRSILLSRHLNPSKFQDESTTFKILRKRLLCFSASTAFWIPYTFSNEENIVNGLKGIQITGIITHISTVVMHKGNNNMTSTNMIVNDEKASMTSGSEISDSEEIHSKSQINKFGIDEILRPSENSVCELSFSIVIKSISNNQEFVIFFPGVNLSINRFVLEWRNIYRFENVIAGSVSIHNFGESSREKKCLIANKCTSIIAEPVTEDISRTISETPKLIQIEKVLGFGVYEIKTNKIPIKLFLQNSNIHETSLGCSISKGSILWVRNFRVITKEFGDRSLPIGIVIEPSSDWGLERHSKFAIEKVTPLKKTIWENLPLHIQTIGHEYLEFNNFNSEIHNNPEIVFHHPWDIRNLCYLHYSLYVDLFNLVRTSADKSQVLPILLVQIISNQKSASPISVSKDFEIKYPDGTTTPQSSCSLTCSNCLHFQNKITHPSQTVELKSKDSQQCPISCTDTLFGLWKIASIEEWVDLIKSLEISQKLSLGNSFSSNITLYIEYLYYIRGDIKKLPIYQENQKNDKTSDVSNNVNSLRCSFIAEESFPVYIGFFGHFLAEVIMEKAFESNAWISNVYFIKTPSLYDSKNNYYPLFIDCNSEVNFLFNSNCSKYCFEKKFVFIKKAMLRLYNQRISFFVKISDIVCINFENCFLKPPISQVIPSGNQIRGILLFICDKEIQSSVEGCKQYLHCLPFFKTYSKLSKLGIQFDKNEIIESQIEKFQVPPNWYSFTSVSRFVLILDRPILQNSEVLLSEIQEKEFFEAINTFDNEKIEHLMIKELVFPSQFSSDAINFDKTKSYIEIKLLGNNNESILWPESLKSPFSYKFETNIQANQGSYTVFDIKHWTEYLFEWQVLSRRSSIIYRSTKVARSEIINFFTSFYQQISLEYDNDSEIQISLESVKILDIIHFVGLNPNNKYGRWSIIRVTTDLSTKFKPGTTNLQSIYLIADPPWNSGWIDIWFSEEDALTHDIKLLLPGETASFTNIRVEKLVNSFPPLSPVSNIMISVLDESFEFPGQDKSIYFNIYDQSQTKLEKTTFSDFNQAQTERKKTGNTLSIFNNGAIIFRTSIQNAMIKRNKAQIYSSSQNFNNPGKDLFFSYLYFSPTSISDVVSYYHFDPGYQEYIQKIHWKTCDPWIDKFLILNGPKKIEKESNDNKKDESSKPVNSLSQSKNLNNSHQIFNIHIIPNPYILAPDGAPITQNFLSLMKTNHTYFIAFNRAYCIDTEISTDISQINFNPSFSPILNFDKFKSIDPDLVFSLKSSILHIQQISLSWFCLNCLQTIVGDSVCLCGVDIGKSSLWKSLAIYLIGALEIETTDSMPKILPFTMSNWNVIKLLAYVDKIGDQEIESKILYNRIIELADIIWNHMEGLNNSLGIQTIYSFGKAPTNCEFLSSMEDNSEECKPVGIIGQVQLFDNDKALNIPTDPISNLEMEVCLRCVQSSNKNTLSYIYLHVIRWKVRNTKLELEEKLKNINFQLDLEI</sequence>
<evidence type="ECO:0000313" key="3">
    <source>
        <dbReference type="EMBL" id="PPS97672.1"/>
    </source>
</evidence>
<protein>
    <submittedName>
        <fullName evidence="2">Uncharacterized protein</fullName>
    </submittedName>
</protein>
<feature type="compositionally biased region" description="Basic and acidic residues" evidence="1">
    <location>
        <begin position="1277"/>
        <end position="1289"/>
    </location>
</feature>
<dbReference type="VEuPathDB" id="CryptoDB:CHUDEA6_2630"/>
<accession>A0A0S4TH14</accession>
<dbReference type="EMBL" id="JTAI01000007">
    <property type="protein sequence ID" value="PPS97672.1"/>
    <property type="molecule type" value="Genomic_DNA"/>
</dbReference>
<dbReference type="Proteomes" id="UP001429100">
    <property type="component" value="Unassembled WGS sequence"/>
</dbReference>
<organism evidence="2">
    <name type="scientific">Cryptosporidium hominis</name>
    <dbReference type="NCBI Taxonomy" id="237895"/>
    <lineage>
        <taxon>Eukaryota</taxon>
        <taxon>Sar</taxon>
        <taxon>Alveolata</taxon>
        <taxon>Apicomplexa</taxon>
        <taxon>Conoidasida</taxon>
        <taxon>Coccidia</taxon>
        <taxon>Eucoccidiorida</taxon>
        <taxon>Eimeriorina</taxon>
        <taxon>Cryptosporidiidae</taxon>
        <taxon>Cryptosporidium</taxon>
    </lineage>
</organism>
<dbReference type="EMBL" id="LN877952">
    <property type="protein sequence ID" value="CUV06688.1"/>
    <property type="molecule type" value="Genomic_DNA"/>
</dbReference>
<name>A0A0S4TH14_CRYHO</name>
<reference evidence="2" key="2">
    <citation type="submission" date="2015-08" db="EMBL/GenBank/DDBJ databases">
        <authorList>
            <person name="Babu N.S."/>
            <person name="Beckwith C.J."/>
            <person name="Beseler K.G."/>
            <person name="Brison A."/>
            <person name="Carone J.V."/>
            <person name="Caskin T.P."/>
            <person name="Diamond M."/>
            <person name="Durham M.E."/>
            <person name="Foxe J.M."/>
            <person name="Go M."/>
            <person name="Henderson B.A."/>
            <person name="Jones I.B."/>
            <person name="McGettigan J.A."/>
            <person name="Micheletti S.J."/>
            <person name="Nasrallah M.E."/>
            <person name="Ortiz D."/>
            <person name="Piller C.R."/>
            <person name="Privatt S.R."/>
            <person name="Schneider S.L."/>
            <person name="Sharp S."/>
            <person name="Smith T.C."/>
            <person name="Stanton J.D."/>
            <person name="Ullery H.E."/>
            <person name="Wilson R.J."/>
            <person name="Serrano M.G."/>
            <person name="Buck G."/>
            <person name="Lee V."/>
            <person name="Wang Y."/>
            <person name="Carvalho R."/>
            <person name="Voegtly L."/>
            <person name="Shi R."/>
            <person name="Duckworth R."/>
            <person name="Johnson A."/>
            <person name="Loviza R."/>
            <person name="Walstead R."/>
            <person name="Shah Z."/>
            <person name="Kiflezghi M."/>
            <person name="Wade K."/>
            <person name="Ball S.L."/>
            <person name="Bradley K.W."/>
            <person name="Asai D.J."/>
            <person name="Bowman C.A."/>
            <person name="Russell D.A."/>
            <person name="Pope W.H."/>
            <person name="Jacobs-Sera D."/>
            <person name="Hendrix R.W."/>
            <person name="Hatfull G.F."/>
        </authorList>
    </citation>
    <scope>NUCLEOTIDE SEQUENCE [LARGE SCALE GENOMIC DNA]</scope>
</reference>
<gene>
    <name evidence="2" type="ORF">CHUDEA6_2630</name>
    <name evidence="3" type="ORF">GY17_00000270</name>
</gene>
<dbReference type="VEuPathDB" id="CryptoDB:Chro.60304"/>